<keyword evidence="1 2" id="KW-0129">CBS domain</keyword>
<protein>
    <submittedName>
        <fullName evidence="4">Acetoin utilization protein AcuB</fullName>
    </submittedName>
</protein>
<dbReference type="PANTHER" id="PTHR43080">
    <property type="entry name" value="CBS DOMAIN-CONTAINING PROTEIN CBSX3, MITOCHONDRIAL"/>
    <property type="match status" value="1"/>
</dbReference>
<evidence type="ECO:0000256" key="1">
    <source>
        <dbReference type="ARBA" id="ARBA00023122"/>
    </source>
</evidence>
<dbReference type="InterPro" id="IPR046342">
    <property type="entry name" value="CBS_dom_sf"/>
</dbReference>
<feature type="domain" description="CBS" evidence="3">
    <location>
        <begin position="20"/>
        <end position="75"/>
    </location>
</feature>
<dbReference type="PANTHER" id="PTHR43080:SF2">
    <property type="entry name" value="CBS DOMAIN-CONTAINING PROTEIN"/>
    <property type="match status" value="1"/>
</dbReference>
<evidence type="ECO:0000313" key="5">
    <source>
        <dbReference type="Proteomes" id="UP000198866"/>
    </source>
</evidence>
<evidence type="ECO:0000313" key="4">
    <source>
        <dbReference type="EMBL" id="SEJ45393.1"/>
    </source>
</evidence>
<gene>
    <name evidence="4" type="ORF">SAMN05192539_1011106</name>
</gene>
<evidence type="ECO:0000259" key="3">
    <source>
        <dbReference type="PROSITE" id="PS51371"/>
    </source>
</evidence>
<dbReference type="STRING" id="667676.SAMN05192539_1011106"/>
<accession>A0A1H6YVR9</accession>
<dbReference type="PROSITE" id="PS51371">
    <property type="entry name" value="CBS"/>
    <property type="match status" value="2"/>
</dbReference>
<dbReference type="InterPro" id="IPR051257">
    <property type="entry name" value="Diverse_CBS-Domain"/>
</dbReference>
<dbReference type="SMART" id="SM00116">
    <property type="entry name" value="CBS"/>
    <property type="match status" value="2"/>
</dbReference>
<dbReference type="AlphaFoldDB" id="A0A1H6YVR9"/>
<name>A0A1H6YVR9_9BURK</name>
<dbReference type="Gene3D" id="3.10.580.10">
    <property type="entry name" value="CBS-domain"/>
    <property type="match status" value="1"/>
</dbReference>
<dbReference type="SUPFAM" id="SSF54631">
    <property type="entry name" value="CBS-domain pair"/>
    <property type="match status" value="1"/>
</dbReference>
<feature type="domain" description="CBS" evidence="3">
    <location>
        <begin position="94"/>
        <end position="153"/>
    </location>
</feature>
<dbReference type="Pfam" id="PF00571">
    <property type="entry name" value="CBS"/>
    <property type="match status" value="2"/>
</dbReference>
<evidence type="ECO:0000256" key="2">
    <source>
        <dbReference type="PROSITE-ProRule" id="PRU00703"/>
    </source>
</evidence>
<dbReference type="InterPro" id="IPR000644">
    <property type="entry name" value="CBS_dom"/>
</dbReference>
<dbReference type="CDD" id="cd04584">
    <property type="entry name" value="CBS_pair_AcuB_like"/>
    <property type="match status" value="1"/>
</dbReference>
<organism evidence="4 5">
    <name type="scientific">Paraburkholderia diazotrophica</name>
    <dbReference type="NCBI Taxonomy" id="667676"/>
    <lineage>
        <taxon>Bacteria</taxon>
        <taxon>Pseudomonadati</taxon>
        <taxon>Pseudomonadota</taxon>
        <taxon>Betaproteobacteria</taxon>
        <taxon>Burkholderiales</taxon>
        <taxon>Burkholderiaceae</taxon>
        <taxon>Paraburkholderia</taxon>
    </lineage>
</organism>
<proteinExistence type="predicted"/>
<dbReference type="EMBL" id="FNYE01000011">
    <property type="protein sequence ID" value="SEJ45393.1"/>
    <property type="molecule type" value="Genomic_DNA"/>
</dbReference>
<dbReference type="Proteomes" id="UP000198866">
    <property type="component" value="Unassembled WGS sequence"/>
</dbReference>
<keyword evidence="5" id="KW-1185">Reference proteome</keyword>
<sequence>MTKRRAANGVEHQMKIAEIMTRRVVTVGFDDTLATVKEIFDSVAFHHLLVVEDGQLQGVVSDRDLLRAISPFIDSVVESPRDVATLNKRVHQIMSRKPATLTPDAEVSAAISLFLDKPISCIPIVDGEFRPVGIVSWRDIFKAWPAADTAQAEEGK</sequence>
<reference evidence="5" key="1">
    <citation type="submission" date="2016-10" db="EMBL/GenBank/DDBJ databases">
        <authorList>
            <person name="Varghese N."/>
            <person name="Submissions S."/>
        </authorList>
    </citation>
    <scope>NUCLEOTIDE SEQUENCE [LARGE SCALE GENOMIC DNA]</scope>
    <source>
        <strain evidence="5">LMG 26031</strain>
    </source>
</reference>